<dbReference type="GO" id="GO:0003723">
    <property type="term" value="F:RNA binding"/>
    <property type="evidence" value="ECO:0007669"/>
    <property type="project" value="UniProtKB-UniRule"/>
</dbReference>
<sequence>MANKDDELIPQEEQHQATTTVKKRKSELAEIQVDLSAPEPPSKKARRLLKKGKKLPKKQSESGDENEEPAEDGKADGVADDKKKKKERSPYGVWIGNLPFSVTKADLRKWLVDNSGGVITEDLITRVHMPTNKPMAGSKRTFENKGFAYVDFATYEANTAAIALSETELNGRRLLIKDANNYEGRPKKEEPEAAVAKIPEGRSSTKIFVGNLAFNTTEDDLWAHFEKCGKIRWVKVATFEDSGKCKGYGWVMFEEPEAAQWAVKGFVKIRETVETVEDFMDGESKADGDGDTEMKDAKEDREEAGSEENAEDGDDETDSKPEKPKKKELKEPRTRIRKWWVNQLFGRNLKVELAEDDQTRYQKRFGKGAKKKQKQEVSKKSTKSDTNAASKEKGSKSKELKEKTTKQEPSYATDINVARLTGAVVAPQGKKVKFDD</sequence>
<dbReference type="PANTHER" id="PTHR23236">
    <property type="entry name" value="EUKARYOTIC TRANSLATION INITIATION FACTOR 4B/4H"/>
    <property type="match status" value="1"/>
</dbReference>
<dbReference type="SMART" id="SM00360">
    <property type="entry name" value="RRM"/>
    <property type="match status" value="2"/>
</dbReference>
<feature type="compositionally biased region" description="Basic residues" evidence="4">
    <location>
        <begin position="364"/>
        <end position="373"/>
    </location>
</feature>
<feature type="compositionally biased region" description="Basic and acidic residues" evidence="4">
    <location>
        <begin position="374"/>
        <end position="383"/>
    </location>
</feature>
<evidence type="ECO:0000256" key="2">
    <source>
        <dbReference type="ARBA" id="ARBA00022884"/>
    </source>
</evidence>
<dbReference type="PANTHER" id="PTHR23236:SF119">
    <property type="entry name" value="NUCLEAR RNA-BINDING PROTEIN SART-3"/>
    <property type="match status" value="1"/>
</dbReference>
<keyword evidence="2 3" id="KW-0694">RNA-binding</keyword>
<organism evidence="7">
    <name type="scientific">Chaetomium thermophilum (strain DSM 1495 / CBS 144.50 / IMI 039719)</name>
    <name type="common">Thermochaetoides thermophila</name>
    <dbReference type="NCBI Taxonomy" id="759272"/>
    <lineage>
        <taxon>Eukaryota</taxon>
        <taxon>Fungi</taxon>
        <taxon>Dikarya</taxon>
        <taxon>Ascomycota</taxon>
        <taxon>Pezizomycotina</taxon>
        <taxon>Sordariomycetes</taxon>
        <taxon>Sordariomycetidae</taxon>
        <taxon>Sordariales</taxon>
        <taxon>Chaetomiaceae</taxon>
        <taxon>Thermochaetoides</taxon>
    </lineage>
</organism>
<dbReference type="InterPro" id="IPR035979">
    <property type="entry name" value="RBD_domain_sf"/>
</dbReference>
<feature type="domain" description="RRM" evidence="5">
    <location>
        <begin position="91"/>
        <end position="181"/>
    </location>
</feature>
<dbReference type="Gene3D" id="3.30.70.330">
    <property type="match status" value="2"/>
</dbReference>
<dbReference type="KEGG" id="cthr:CTHT_0062810"/>
<evidence type="ECO:0000259" key="5">
    <source>
        <dbReference type="PROSITE" id="PS50102"/>
    </source>
</evidence>
<accession>G0SE82</accession>
<reference evidence="6 7" key="1">
    <citation type="journal article" date="2011" name="Cell">
        <title>Insight into structure and assembly of the nuclear pore complex by utilizing the genome of a eukaryotic thermophile.</title>
        <authorList>
            <person name="Amlacher S."/>
            <person name="Sarges P."/>
            <person name="Flemming D."/>
            <person name="van Noort V."/>
            <person name="Kunze R."/>
            <person name="Devos D.P."/>
            <person name="Arumugam M."/>
            <person name="Bork P."/>
            <person name="Hurt E."/>
        </authorList>
    </citation>
    <scope>NUCLEOTIDE SEQUENCE [LARGE SCALE GENOMIC DNA]</scope>
    <source>
        <strain evidence="7">DSM 1495 / CBS 144.50 / IMI 039719</strain>
    </source>
</reference>
<dbReference type="InterPro" id="IPR012677">
    <property type="entry name" value="Nucleotide-bd_a/b_plait_sf"/>
</dbReference>
<dbReference type="AlphaFoldDB" id="G0SE82"/>
<dbReference type="STRING" id="759272.G0SE82"/>
<dbReference type="HOGENOM" id="CLU_027451_1_1_1"/>
<dbReference type="CDD" id="cd12396">
    <property type="entry name" value="RRM1_Nop13p_fungi"/>
    <property type="match status" value="1"/>
</dbReference>
<feature type="compositionally biased region" description="Basic and acidic residues" evidence="4">
    <location>
        <begin position="1"/>
        <end position="15"/>
    </location>
</feature>
<keyword evidence="1" id="KW-0677">Repeat</keyword>
<evidence type="ECO:0000256" key="4">
    <source>
        <dbReference type="SAM" id="MobiDB-lite"/>
    </source>
</evidence>
<dbReference type="eggNOG" id="KOG4210">
    <property type="taxonomic scope" value="Eukaryota"/>
</dbReference>
<dbReference type="Proteomes" id="UP000008066">
    <property type="component" value="Unassembled WGS sequence"/>
</dbReference>
<feature type="compositionally biased region" description="Basic residues" evidence="4">
    <location>
        <begin position="43"/>
        <end position="57"/>
    </location>
</feature>
<dbReference type="PROSITE" id="PS50102">
    <property type="entry name" value="RRM"/>
    <property type="match status" value="2"/>
</dbReference>
<evidence type="ECO:0000256" key="3">
    <source>
        <dbReference type="PROSITE-ProRule" id="PRU00176"/>
    </source>
</evidence>
<feature type="compositionally biased region" description="Basic and acidic residues" evidence="4">
    <location>
        <begin position="390"/>
        <end position="406"/>
    </location>
</feature>
<dbReference type="InterPro" id="IPR034225">
    <property type="entry name" value="Nop13/Rnp24_RRM1"/>
</dbReference>
<feature type="compositionally biased region" description="Basic and acidic residues" evidence="4">
    <location>
        <begin position="71"/>
        <end position="82"/>
    </location>
</feature>
<dbReference type="SUPFAM" id="SSF54928">
    <property type="entry name" value="RNA-binding domain, RBD"/>
    <property type="match status" value="1"/>
</dbReference>
<feature type="compositionally biased region" description="Basic and acidic residues" evidence="4">
    <location>
        <begin position="282"/>
        <end position="304"/>
    </location>
</feature>
<name>G0SE82_CHATD</name>
<evidence type="ECO:0000313" key="6">
    <source>
        <dbReference type="EMBL" id="EGS18259.1"/>
    </source>
</evidence>
<evidence type="ECO:0000313" key="7">
    <source>
        <dbReference type="Proteomes" id="UP000008066"/>
    </source>
</evidence>
<dbReference type="GeneID" id="18260319"/>
<feature type="domain" description="RRM" evidence="5">
    <location>
        <begin position="205"/>
        <end position="299"/>
    </location>
</feature>
<dbReference type="Pfam" id="PF00076">
    <property type="entry name" value="RRM_1"/>
    <property type="match status" value="2"/>
</dbReference>
<keyword evidence="7" id="KW-1185">Reference proteome</keyword>
<feature type="region of interest" description="Disordered" evidence="4">
    <location>
        <begin position="364"/>
        <end position="436"/>
    </location>
</feature>
<evidence type="ECO:0000256" key="1">
    <source>
        <dbReference type="ARBA" id="ARBA00022737"/>
    </source>
</evidence>
<dbReference type="RefSeq" id="XP_006696590.1">
    <property type="nucleotide sequence ID" value="XM_006696527.1"/>
</dbReference>
<feature type="region of interest" description="Disordered" evidence="4">
    <location>
        <begin position="278"/>
        <end position="331"/>
    </location>
</feature>
<dbReference type="InterPro" id="IPR000504">
    <property type="entry name" value="RRM_dom"/>
</dbReference>
<gene>
    <name evidence="6" type="ORF">CTHT_0062810</name>
</gene>
<dbReference type="OrthoDB" id="1875751at2759"/>
<dbReference type="OMA" id="RVWVNQL"/>
<feature type="compositionally biased region" description="Acidic residues" evidence="4">
    <location>
        <begin position="305"/>
        <end position="317"/>
    </location>
</feature>
<proteinExistence type="predicted"/>
<protein>
    <submittedName>
        <fullName evidence="6">RNA-binding protein rnp24-like protein</fullName>
    </submittedName>
</protein>
<feature type="region of interest" description="Disordered" evidence="4">
    <location>
        <begin position="1"/>
        <end position="88"/>
    </location>
</feature>
<dbReference type="EMBL" id="GL988046">
    <property type="protein sequence ID" value="EGS18259.1"/>
    <property type="molecule type" value="Genomic_DNA"/>
</dbReference>